<feature type="domain" description="Thioredoxin" evidence="5">
    <location>
        <begin position="20"/>
        <end position="148"/>
    </location>
</feature>
<dbReference type="Proteomes" id="UP001377567">
    <property type="component" value="Unassembled WGS sequence"/>
</dbReference>
<dbReference type="AlphaFoldDB" id="A0AAV5RWH0"/>
<keyword evidence="7" id="KW-1185">Reference proteome</keyword>
<dbReference type="SUPFAM" id="SSF52833">
    <property type="entry name" value="Thioredoxin-like"/>
    <property type="match status" value="1"/>
</dbReference>
<dbReference type="CDD" id="cd02961">
    <property type="entry name" value="PDI_a_family"/>
    <property type="match status" value="1"/>
</dbReference>
<evidence type="ECO:0000256" key="2">
    <source>
        <dbReference type="ARBA" id="ARBA00022729"/>
    </source>
</evidence>
<dbReference type="InterPro" id="IPR013766">
    <property type="entry name" value="Thioredoxin_domain"/>
</dbReference>
<evidence type="ECO:0000259" key="5">
    <source>
        <dbReference type="PROSITE" id="PS51352"/>
    </source>
</evidence>
<feature type="transmembrane region" description="Helical" evidence="3">
    <location>
        <begin position="654"/>
        <end position="674"/>
    </location>
</feature>
<proteinExistence type="inferred from homology"/>
<keyword evidence="3" id="KW-1133">Transmembrane helix</keyword>
<dbReference type="Pfam" id="PF00085">
    <property type="entry name" value="Thioredoxin"/>
    <property type="match status" value="1"/>
</dbReference>
<organism evidence="6 7">
    <name type="scientific">Maudiozyma humilis</name>
    <name type="common">Sour dough yeast</name>
    <name type="synonym">Kazachstania humilis</name>
    <dbReference type="NCBI Taxonomy" id="51915"/>
    <lineage>
        <taxon>Eukaryota</taxon>
        <taxon>Fungi</taxon>
        <taxon>Dikarya</taxon>
        <taxon>Ascomycota</taxon>
        <taxon>Saccharomycotina</taxon>
        <taxon>Saccharomycetes</taxon>
        <taxon>Saccharomycetales</taxon>
        <taxon>Saccharomycetaceae</taxon>
        <taxon>Maudiozyma</taxon>
    </lineage>
</organism>
<dbReference type="PANTHER" id="PTHR45672:SF3">
    <property type="entry name" value="THIOREDOXIN DOMAIN-CONTAINING PROTEIN 5"/>
    <property type="match status" value="1"/>
</dbReference>
<feature type="signal peptide" evidence="4">
    <location>
        <begin position="1"/>
        <end position="27"/>
    </location>
</feature>
<evidence type="ECO:0000313" key="7">
    <source>
        <dbReference type="Proteomes" id="UP001377567"/>
    </source>
</evidence>
<dbReference type="PANTHER" id="PTHR45672">
    <property type="entry name" value="PROTEIN DISULFIDE-ISOMERASE C17H9.14C-RELATED"/>
    <property type="match status" value="1"/>
</dbReference>
<keyword evidence="3" id="KW-0812">Transmembrane</keyword>
<gene>
    <name evidence="6" type="ORF">DAKH74_023890</name>
</gene>
<dbReference type="EMBL" id="BTGD01000006">
    <property type="protein sequence ID" value="GMM55773.1"/>
    <property type="molecule type" value="Genomic_DNA"/>
</dbReference>
<keyword evidence="6" id="KW-0413">Isomerase</keyword>
<dbReference type="GO" id="GO:0006457">
    <property type="term" value="P:protein folding"/>
    <property type="evidence" value="ECO:0007669"/>
    <property type="project" value="TreeGrafter"/>
</dbReference>
<dbReference type="GO" id="GO:0003756">
    <property type="term" value="F:protein disulfide isomerase activity"/>
    <property type="evidence" value="ECO:0007669"/>
    <property type="project" value="TreeGrafter"/>
</dbReference>
<keyword evidence="2 4" id="KW-0732">Signal</keyword>
<evidence type="ECO:0000256" key="4">
    <source>
        <dbReference type="SAM" id="SignalP"/>
    </source>
</evidence>
<dbReference type="PROSITE" id="PS51352">
    <property type="entry name" value="THIOREDOXIN_2"/>
    <property type="match status" value="1"/>
</dbReference>
<evidence type="ECO:0000256" key="3">
    <source>
        <dbReference type="SAM" id="Phobius"/>
    </source>
</evidence>
<accession>A0AAV5RWH0</accession>
<name>A0AAV5RWH0_MAUHU</name>
<feature type="chain" id="PRO_5043809014" evidence="4">
    <location>
        <begin position="28"/>
        <end position="706"/>
    </location>
</feature>
<dbReference type="InterPro" id="IPR036249">
    <property type="entry name" value="Thioredoxin-like_sf"/>
</dbReference>
<comment type="similarity">
    <text evidence="1">Belongs to the protein disulfide isomerase family.</text>
</comment>
<reference evidence="6 7" key="1">
    <citation type="journal article" date="2023" name="Elife">
        <title>Identification of key yeast species and microbe-microbe interactions impacting larval growth of Drosophila in the wild.</title>
        <authorList>
            <person name="Mure A."/>
            <person name="Sugiura Y."/>
            <person name="Maeda R."/>
            <person name="Honda K."/>
            <person name="Sakurai N."/>
            <person name="Takahashi Y."/>
            <person name="Watada M."/>
            <person name="Katoh T."/>
            <person name="Gotoh A."/>
            <person name="Gotoh Y."/>
            <person name="Taniguchi I."/>
            <person name="Nakamura K."/>
            <person name="Hayashi T."/>
            <person name="Katayama T."/>
            <person name="Uemura T."/>
            <person name="Hattori Y."/>
        </authorList>
    </citation>
    <scope>NUCLEOTIDE SEQUENCE [LARGE SCALE GENOMIC DNA]</scope>
    <source>
        <strain evidence="6 7">KH-74</strain>
    </source>
</reference>
<protein>
    <submittedName>
        <fullName evidence="6">Protein disulfide isomerase</fullName>
    </submittedName>
</protein>
<sequence>MYSRTTRRFAMLLTGLVALASLGLGSADSPGTAAEFPAPLTVSEFKTEMAKGLHVVEFFSPHCSHCKKLAPTWKKAWETLHSSPEFSQLSVDFSQVDCITSGDLCGDESIEYFPTIRLYGPDGAIKNYPDGYDRSVESLLRFASEEALNPVNIAEKDLVSKSIPLLDDDVVRLLAGKGDAPYLISFWPTSDMRNTDAEREFVDCAECTPFQRVWRHLSNNLLSYKIRTGHVSCVRSPVLCKELGFGDLVLADNDSNDREPRVALILPGKISNNLFLYPSNRFTADYAVYQDFAVRLTHNSEAPYISPATLLKAMDEDIDFKGLSRDDVSDQRIHVVFSYDPRTVVQEDLDVLEHLIEPLQEIPNVYLYKTNESLIGTTRTGYDNMYSMIQRFDRQHTPIQLNENNFVLNTLTQLPTFFLFRDGDTLPMVFPGYSSTETRNTNMILAWISSFGNPLFSELTPASLPDLLDVDEEFYKSAVVLAVDSTDPNFKRSSTQLLRSLKLAAYEYEHERMEQKFQDIMASRKNKKDLIQKLKDRKAPSNEIEDAMVVEIPHRNNMRLLLAYYDVSKFDSSLSWVKEKFLEKPINAGEVLIIDKDDGRVFQFDSSKKPLTVQSPSALKEVLLAINLPQRTEATAPEFVQLAKKWMQRGKRQGMSSTNMFLLAIVFAAVVLLLKSKSLKRSYHARMVYKNRRDTNGILGKEKFQD</sequence>
<dbReference type="InterPro" id="IPR051063">
    <property type="entry name" value="PDI"/>
</dbReference>
<dbReference type="Gene3D" id="3.40.30.10">
    <property type="entry name" value="Glutaredoxin"/>
    <property type="match status" value="1"/>
</dbReference>
<evidence type="ECO:0000313" key="6">
    <source>
        <dbReference type="EMBL" id="GMM55773.1"/>
    </source>
</evidence>
<dbReference type="GO" id="GO:0005783">
    <property type="term" value="C:endoplasmic reticulum"/>
    <property type="evidence" value="ECO:0007669"/>
    <property type="project" value="TreeGrafter"/>
</dbReference>
<evidence type="ECO:0000256" key="1">
    <source>
        <dbReference type="ARBA" id="ARBA00006347"/>
    </source>
</evidence>
<keyword evidence="3" id="KW-0472">Membrane</keyword>
<comment type="caution">
    <text evidence="6">The sequence shown here is derived from an EMBL/GenBank/DDBJ whole genome shotgun (WGS) entry which is preliminary data.</text>
</comment>